<evidence type="ECO:0000256" key="4">
    <source>
        <dbReference type="ARBA" id="ARBA00048462"/>
    </source>
</evidence>
<dbReference type="Gene3D" id="3.40.366.10">
    <property type="entry name" value="Malonyl-Coenzyme A Acyl Carrier Protein, domain 2"/>
    <property type="match status" value="1"/>
</dbReference>
<gene>
    <name evidence="6" type="ORF">ACFSL4_13040</name>
</gene>
<dbReference type="InterPro" id="IPR014043">
    <property type="entry name" value="Acyl_transferase_dom"/>
</dbReference>
<proteinExistence type="predicted"/>
<comment type="catalytic activity">
    <reaction evidence="4">
        <text>holo-[ACP] + malonyl-CoA = malonyl-[ACP] + CoA</text>
        <dbReference type="Rhea" id="RHEA:41792"/>
        <dbReference type="Rhea" id="RHEA-COMP:9623"/>
        <dbReference type="Rhea" id="RHEA-COMP:9685"/>
        <dbReference type="ChEBI" id="CHEBI:57287"/>
        <dbReference type="ChEBI" id="CHEBI:57384"/>
        <dbReference type="ChEBI" id="CHEBI:64479"/>
        <dbReference type="ChEBI" id="CHEBI:78449"/>
        <dbReference type="EC" id="2.3.1.39"/>
    </reaction>
</comment>
<dbReference type="PANTHER" id="PTHR42681:SF1">
    <property type="entry name" value="MALONYL-COA-ACYL CARRIER PROTEIN TRANSACYLASE, MITOCHONDRIAL"/>
    <property type="match status" value="1"/>
</dbReference>
<dbReference type="GO" id="GO:0004314">
    <property type="term" value="F:[acyl-carrier-protein] S-malonyltransferase activity"/>
    <property type="evidence" value="ECO:0007669"/>
    <property type="project" value="UniProtKB-EC"/>
</dbReference>
<keyword evidence="2 6" id="KW-0808">Transferase</keyword>
<accession>A0ABW4IRH7</accession>
<dbReference type="InterPro" id="IPR001227">
    <property type="entry name" value="Ac_transferase_dom_sf"/>
</dbReference>
<evidence type="ECO:0000259" key="5">
    <source>
        <dbReference type="SMART" id="SM00827"/>
    </source>
</evidence>
<name>A0ABW4IRH7_9ACTN</name>
<dbReference type="SUPFAM" id="SSF52151">
    <property type="entry name" value="FabD/lysophospholipase-like"/>
    <property type="match status" value="1"/>
</dbReference>
<feature type="domain" description="Malonyl-CoA:ACP transacylase (MAT)" evidence="5">
    <location>
        <begin position="30"/>
        <end position="317"/>
    </location>
</feature>
<evidence type="ECO:0000313" key="6">
    <source>
        <dbReference type="EMBL" id="MFD1659111.1"/>
    </source>
</evidence>
<keyword evidence="7" id="KW-1185">Reference proteome</keyword>
<dbReference type="Proteomes" id="UP001597261">
    <property type="component" value="Unassembled WGS sequence"/>
</dbReference>
<comment type="caution">
    <text evidence="6">The sequence shown here is derived from an EMBL/GenBank/DDBJ whole genome shotgun (WGS) entry which is preliminary data.</text>
</comment>
<sequence>MNTREEGGAVSVIDGEPPAIHAGRRSPGIAFAGQGVRADAIRAVLHAHRDHPLVGMLLAELGSSAADELDLTDIRVSTAATYVAGLVEAYSRFGPAADVPVVVGHSLGEITALVYARAVRPEDGLRLALARGRICHTEQLRRPGAMIAVIGLDLAAADRLRRQVSAEGHGVLEIAGVNGSRQIVLSGEPAAVASVAARLETSSARGVLLPIGGGFHSSLMAGALPHWRRELRSLGIRPSRVTVVSCIDSRPHRDPEAFRALLESALVRPVLWSDTLEAVRGLGVEQLWEAGPGRVLRSLARRGGAVEFVDGPAPRGTRDG</sequence>
<keyword evidence="3 6" id="KW-0012">Acyltransferase</keyword>
<dbReference type="InterPro" id="IPR016036">
    <property type="entry name" value="Malonyl_transacylase_ACP-bd"/>
</dbReference>
<dbReference type="RefSeq" id="WP_381081879.1">
    <property type="nucleotide sequence ID" value="NZ_JBHUDX010000030.1"/>
</dbReference>
<dbReference type="Pfam" id="PF00698">
    <property type="entry name" value="Acyl_transf_1"/>
    <property type="match status" value="1"/>
</dbReference>
<protein>
    <recommendedName>
        <fullName evidence="1">[acyl-carrier-protein] S-malonyltransferase</fullName>
        <ecNumber evidence="1">2.3.1.39</ecNumber>
    </recommendedName>
</protein>
<dbReference type="SUPFAM" id="SSF55048">
    <property type="entry name" value="Probable ACP-binding domain of malonyl-CoA ACP transacylase"/>
    <property type="match status" value="1"/>
</dbReference>
<dbReference type="SMART" id="SM00827">
    <property type="entry name" value="PKS_AT"/>
    <property type="match status" value="1"/>
</dbReference>
<reference evidence="7" key="1">
    <citation type="journal article" date="2019" name="Int. J. Syst. Evol. Microbiol.">
        <title>The Global Catalogue of Microorganisms (GCM) 10K type strain sequencing project: providing services to taxonomists for standard genome sequencing and annotation.</title>
        <authorList>
            <consortium name="The Broad Institute Genomics Platform"/>
            <consortium name="The Broad Institute Genome Sequencing Center for Infectious Disease"/>
            <person name="Wu L."/>
            <person name="Ma J."/>
        </authorList>
    </citation>
    <scope>NUCLEOTIDE SEQUENCE [LARGE SCALE GENOMIC DNA]</scope>
    <source>
        <strain evidence="7">CGMCC 1.12470</strain>
    </source>
</reference>
<dbReference type="InterPro" id="IPR050858">
    <property type="entry name" value="Mal-CoA-ACP_Trans/PKS_FabD"/>
</dbReference>
<evidence type="ECO:0000256" key="3">
    <source>
        <dbReference type="ARBA" id="ARBA00023315"/>
    </source>
</evidence>
<evidence type="ECO:0000313" key="7">
    <source>
        <dbReference type="Proteomes" id="UP001597261"/>
    </source>
</evidence>
<evidence type="ECO:0000256" key="1">
    <source>
        <dbReference type="ARBA" id="ARBA00013258"/>
    </source>
</evidence>
<dbReference type="PANTHER" id="PTHR42681">
    <property type="entry name" value="MALONYL-COA-ACYL CARRIER PROTEIN TRANSACYLASE, MITOCHONDRIAL"/>
    <property type="match status" value="1"/>
</dbReference>
<dbReference type="EMBL" id="JBHUDX010000030">
    <property type="protein sequence ID" value="MFD1659111.1"/>
    <property type="molecule type" value="Genomic_DNA"/>
</dbReference>
<organism evidence="6 7">
    <name type="scientific">Streptomyces caeni</name>
    <dbReference type="NCBI Taxonomy" id="2307231"/>
    <lineage>
        <taxon>Bacteria</taxon>
        <taxon>Bacillati</taxon>
        <taxon>Actinomycetota</taxon>
        <taxon>Actinomycetes</taxon>
        <taxon>Kitasatosporales</taxon>
        <taxon>Streptomycetaceae</taxon>
        <taxon>Streptomyces</taxon>
    </lineage>
</organism>
<evidence type="ECO:0000256" key="2">
    <source>
        <dbReference type="ARBA" id="ARBA00022679"/>
    </source>
</evidence>
<dbReference type="EC" id="2.3.1.39" evidence="1"/>
<dbReference type="InterPro" id="IPR016035">
    <property type="entry name" value="Acyl_Trfase/lysoPLipase"/>
</dbReference>